<dbReference type="InterPro" id="IPR051324">
    <property type="entry name" value="Stress/Tellurium_Resist"/>
</dbReference>
<dbReference type="PANTHER" id="PTHR32097">
    <property type="entry name" value="CAMP-BINDING PROTEIN 1-RELATED"/>
    <property type="match status" value="1"/>
</dbReference>
<accession>A0A8J4E2K0</accession>
<feature type="domain" description="TerD" evidence="2">
    <location>
        <begin position="4"/>
        <end position="169"/>
    </location>
</feature>
<evidence type="ECO:0000313" key="3">
    <source>
        <dbReference type="EMBL" id="GIJ59064.1"/>
    </source>
</evidence>
<reference evidence="3" key="1">
    <citation type="submission" date="2021-01" db="EMBL/GenBank/DDBJ databases">
        <title>Whole genome shotgun sequence of Virgisporangium aurantiacum NBRC 16421.</title>
        <authorList>
            <person name="Komaki H."/>
            <person name="Tamura T."/>
        </authorList>
    </citation>
    <scope>NUCLEOTIDE SEQUENCE</scope>
    <source>
        <strain evidence="3">NBRC 16421</strain>
    </source>
</reference>
<dbReference type="Pfam" id="PF02342">
    <property type="entry name" value="TerD"/>
    <property type="match status" value="1"/>
</dbReference>
<comment type="caution">
    <text evidence="3">The sequence shown here is derived from an EMBL/GenBank/DDBJ whole genome shotgun (WGS) entry which is preliminary data.</text>
</comment>
<evidence type="ECO:0000313" key="4">
    <source>
        <dbReference type="Proteomes" id="UP000612585"/>
    </source>
</evidence>
<sequence length="175" mass="18886">MEVLPRGGVVDLPVEERTWSVTVGWPRLGNPAVDVDVVAFLTDGNDEVRADSDFVFYNAPLAPSGAVELTLGRTDESVVEVRLDQVPMDVDSITIAATLPPGHTFGLVGGVHLMVRTGAGVPHLRSVLDSATTEQSLLLARIYRRGGRWRFRAVGQGYEFGLAELAVKFGVEVDD</sequence>
<comment type="similarity">
    <text evidence="1">Belongs to the CAPAB/TerDEXZ family.</text>
</comment>
<protein>
    <recommendedName>
        <fullName evidence="2">TerD domain-containing protein</fullName>
    </recommendedName>
</protein>
<organism evidence="3 4">
    <name type="scientific">Virgisporangium aurantiacum</name>
    <dbReference type="NCBI Taxonomy" id="175570"/>
    <lineage>
        <taxon>Bacteria</taxon>
        <taxon>Bacillati</taxon>
        <taxon>Actinomycetota</taxon>
        <taxon>Actinomycetes</taxon>
        <taxon>Micromonosporales</taxon>
        <taxon>Micromonosporaceae</taxon>
        <taxon>Virgisporangium</taxon>
    </lineage>
</organism>
<dbReference type="Proteomes" id="UP000612585">
    <property type="component" value="Unassembled WGS sequence"/>
</dbReference>
<dbReference type="CDD" id="cd06974">
    <property type="entry name" value="TerD_like"/>
    <property type="match status" value="1"/>
</dbReference>
<proteinExistence type="inferred from homology"/>
<evidence type="ECO:0000259" key="2">
    <source>
        <dbReference type="Pfam" id="PF02342"/>
    </source>
</evidence>
<dbReference type="InterPro" id="IPR003325">
    <property type="entry name" value="TerD"/>
</dbReference>
<dbReference type="AlphaFoldDB" id="A0A8J4E2K0"/>
<keyword evidence="4" id="KW-1185">Reference proteome</keyword>
<name>A0A8J4E2K0_9ACTN</name>
<gene>
    <name evidence="3" type="ORF">Vau01_065800</name>
</gene>
<dbReference type="RefSeq" id="WP_204000707.1">
    <property type="nucleotide sequence ID" value="NZ_BOPG01000044.1"/>
</dbReference>
<dbReference type="Gene3D" id="2.60.60.30">
    <property type="entry name" value="sav2460 like domains"/>
    <property type="match status" value="1"/>
</dbReference>
<evidence type="ECO:0000256" key="1">
    <source>
        <dbReference type="ARBA" id="ARBA00008775"/>
    </source>
</evidence>
<dbReference type="PANTHER" id="PTHR32097:SF4">
    <property type="entry name" value="GENERAL STRESS PROTEIN 16U"/>
    <property type="match status" value="1"/>
</dbReference>
<dbReference type="EMBL" id="BOPG01000044">
    <property type="protein sequence ID" value="GIJ59064.1"/>
    <property type="molecule type" value="Genomic_DNA"/>
</dbReference>